<evidence type="ECO:0000313" key="2">
    <source>
        <dbReference type="Proteomes" id="UP000433788"/>
    </source>
</evidence>
<gene>
    <name evidence="1" type="ORF">GH984_10265</name>
</gene>
<name>A0A6N7QSW4_9GAMM</name>
<dbReference type="Gene3D" id="3.90.550.10">
    <property type="entry name" value="Spore Coat Polysaccharide Biosynthesis Protein SpsA, Chain A"/>
    <property type="match status" value="1"/>
</dbReference>
<keyword evidence="2" id="KW-1185">Reference proteome</keyword>
<dbReference type="RefSeq" id="WP_153720124.1">
    <property type="nucleotide sequence ID" value="NZ_WJPP01000005.1"/>
</dbReference>
<dbReference type="EMBL" id="WJPP01000005">
    <property type="protein sequence ID" value="MRH79082.1"/>
    <property type="molecule type" value="Genomic_DNA"/>
</dbReference>
<dbReference type="Proteomes" id="UP000433788">
    <property type="component" value="Unassembled WGS sequence"/>
</dbReference>
<accession>A0A6N7QSW4</accession>
<dbReference type="AlphaFoldDB" id="A0A6N7QSW4"/>
<evidence type="ECO:0000313" key="1">
    <source>
        <dbReference type="EMBL" id="MRH79082.1"/>
    </source>
</evidence>
<protein>
    <submittedName>
        <fullName evidence="1">Uncharacterized protein</fullName>
    </submittedName>
</protein>
<proteinExistence type="predicted"/>
<comment type="caution">
    <text evidence="1">The sequence shown here is derived from an EMBL/GenBank/DDBJ whole genome shotgun (WGS) entry which is preliminary data.</text>
</comment>
<reference evidence="1 2" key="1">
    <citation type="submission" date="2019-11" db="EMBL/GenBank/DDBJ databases">
        <authorList>
            <person name="Zhang X.Y."/>
        </authorList>
    </citation>
    <scope>NUCLEOTIDE SEQUENCE [LARGE SCALE GENOMIC DNA]</scope>
    <source>
        <strain evidence="1 2">C176</strain>
    </source>
</reference>
<dbReference type="SUPFAM" id="SSF53448">
    <property type="entry name" value="Nucleotide-diphospho-sugar transferases"/>
    <property type="match status" value="1"/>
</dbReference>
<organism evidence="1 2">
    <name type="scientific">Spiribacter salilacus</name>
    <dbReference type="NCBI Taxonomy" id="2664894"/>
    <lineage>
        <taxon>Bacteria</taxon>
        <taxon>Pseudomonadati</taxon>
        <taxon>Pseudomonadota</taxon>
        <taxon>Gammaproteobacteria</taxon>
        <taxon>Chromatiales</taxon>
        <taxon>Ectothiorhodospiraceae</taxon>
        <taxon>Spiribacter</taxon>
    </lineage>
</organism>
<dbReference type="InterPro" id="IPR029044">
    <property type="entry name" value="Nucleotide-diphossugar_trans"/>
</dbReference>
<sequence>MILAITTDHLERDFGLSGLCRDWIGRLGIPADFELITVPKIPPGPAASVFAARGVVPATGEVICVNVDQYCQFELPAGRVGWDVFLPLYVNTSGKSSYAQITDCRVINVVEKKLVSCYASAGVYGFRNADLLFAAIETTLSGPPHRNEEYYLGPTINVLIGRGALVIPCSVMAKFDLGNVPDIDRFCNVVGRWNT</sequence>